<dbReference type="PANTHER" id="PTHR47506">
    <property type="entry name" value="TRANSCRIPTIONAL REGULATORY PROTEIN"/>
    <property type="match status" value="1"/>
</dbReference>
<dbReference type="PROSITE" id="PS50977">
    <property type="entry name" value="HTH_TETR_2"/>
    <property type="match status" value="1"/>
</dbReference>
<dbReference type="SUPFAM" id="SSF48498">
    <property type="entry name" value="Tetracyclin repressor-like, C-terminal domain"/>
    <property type="match status" value="1"/>
</dbReference>
<evidence type="ECO:0000313" key="7">
    <source>
        <dbReference type="Proteomes" id="UP000479241"/>
    </source>
</evidence>
<sequence length="192" mass="20307">MADVTTAVRPSAARERLLRAASATFYAEGIRGVGVDRVIGEAGVTRATFYRHFPGKDDLVVAYLEAVDVGVRERVGAAPTTANAAAGFLRGLAGGIGDELCRRAFRGCPFINAAAEFPDATHPVHRAVLAHRRWLEDVVRHGFAAAGHPDPAEATRRFVMLRDGAMVAGYLADPGTARTTLLAAVDDLLAAT</sequence>
<evidence type="ECO:0000256" key="3">
    <source>
        <dbReference type="ARBA" id="ARBA00023163"/>
    </source>
</evidence>
<dbReference type="AlphaFoldDB" id="A0A6L9VYZ3"/>
<dbReference type="PRINTS" id="PR00455">
    <property type="entry name" value="HTHTETR"/>
</dbReference>
<dbReference type="SUPFAM" id="SSF46689">
    <property type="entry name" value="Homeodomain-like"/>
    <property type="match status" value="1"/>
</dbReference>
<organism evidence="6 7">
    <name type="scientific">Blastococcus saxobsidens</name>
    <dbReference type="NCBI Taxonomy" id="138336"/>
    <lineage>
        <taxon>Bacteria</taxon>
        <taxon>Bacillati</taxon>
        <taxon>Actinomycetota</taxon>
        <taxon>Actinomycetes</taxon>
        <taxon>Geodermatophilales</taxon>
        <taxon>Geodermatophilaceae</taxon>
        <taxon>Blastococcus</taxon>
    </lineage>
</organism>
<feature type="DNA-binding region" description="H-T-H motif" evidence="4">
    <location>
        <begin position="34"/>
        <end position="53"/>
    </location>
</feature>
<reference evidence="6 7" key="1">
    <citation type="submission" date="2019-12" db="EMBL/GenBank/DDBJ databases">
        <title>the WGS of Blastococcus saxobsidens 67B17.</title>
        <authorList>
            <person name="Jiang Z."/>
        </authorList>
    </citation>
    <scope>NUCLEOTIDE SEQUENCE [LARGE SCALE GENOMIC DNA]</scope>
    <source>
        <strain evidence="6 7">67B17</strain>
    </source>
</reference>
<dbReference type="GO" id="GO:0003677">
    <property type="term" value="F:DNA binding"/>
    <property type="evidence" value="ECO:0007669"/>
    <property type="project" value="UniProtKB-UniRule"/>
</dbReference>
<name>A0A6L9VYZ3_9ACTN</name>
<evidence type="ECO:0000259" key="5">
    <source>
        <dbReference type="PROSITE" id="PS50977"/>
    </source>
</evidence>
<dbReference type="Proteomes" id="UP000479241">
    <property type="component" value="Unassembled WGS sequence"/>
</dbReference>
<keyword evidence="1" id="KW-0805">Transcription regulation</keyword>
<dbReference type="InterPro" id="IPR001647">
    <property type="entry name" value="HTH_TetR"/>
</dbReference>
<dbReference type="Pfam" id="PF00440">
    <property type="entry name" value="TetR_N"/>
    <property type="match status" value="1"/>
</dbReference>
<comment type="caution">
    <text evidence="6">The sequence shown here is derived from an EMBL/GenBank/DDBJ whole genome shotgun (WGS) entry which is preliminary data.</text>
</comment>
<dbReference type="InterPro" id="IPR036271">
    <property type="entry name" value="Tet_transcr_reg_TetR-rel_C_sf"/>
</dbReference>
<keyword evidence="3" id="KW-0804">Transcription</keyword>
<dbReference type="InterPro" id="IPR009057">
    <property type="entry name" value="Homeodomain-like_sf"/>
</dbReference>
<gene>
    <name evidence="6" type="ORF">GCU60_03195</name>
</gene>
<evidence type="ECO:0000256" key="2">
    <source>
        <dbReference type="ARBA" id="ARBA00023125"/>
    </source>
</evidence>
<dbReference type="EMBL" id="JAAGWG010000004">
    <property type="protein sequence ID" value="NEK84772.1"/>
    <property type="molecule type" value="Genomic_DNA"/>
</dbReference>
<protein>
    <submittedName>
        <fullName evidence="6">TetR/AcrR family transcriptional regulator</fullName>
    </submittedName>
</protein>
<evidence type="ECO:0000256" key="1">
    <source>
        <dbReference type="ARBA" id="ARBA00023015"/>
    </source>
</evidence>
<proteinExistence type="predicted"/>
<accession>A0A6L9VYZ3</accession>
<evidence type="ECO:0000256" key="4">
    <source>
        <dbReference type="PROSITE-ProRule" id="PRU00335"/>
    </source>
</evidence>
<dbReference type="Gene3D" id="1.10.357.10">
    <property type="entry name" value="Tetracycline Repressor, domain 2"/>
    <property type="match status" value="1"/>
</dbReference>
<evidence type="ECO:0000313" key="6">
    <source>
        <dbReference type="EMBL" id="NEK84772.1"/>
    </source>
</evidence>
<dbReference type="PANTHER" id="PTHR47506:SF3">
    <property type="entry name" value="HTH-TYPE TRANSCRIPTIONAL REGULATOR LMRA"/>
    <property type="match status" value="1"/>
</dbReference>
<feature type="domain" description="HTH tetR-type" evidence="5">
    <location>
        <begin position="11"/>
        <end position="71"/>
    </location>
</feature>
<keyword evidence="2 4" id="KW-0238">DNA-binding</keyword>